<name>A0A7R8D526_LEPSM</name>
<dbReference type="GO" id="GO:0016020">
    <property type="term" value="C:membrane"/>
    <property type="evidence" value="ECO:0007669"/>
    <property type="project" value="UniProtKB-SubCell"/>
</dbReference>
<protein>
    <recommendedName>
        <fullName evidence="4">NAD(+) diphosphatase</fullName>
        <ecNumber evidence="4">3.6.1.22</ecNumber>
    </recommendedName>
</protein>
<dbReference type="SUPFAM" id="SSF55811">
    <property type="entry name" value="Nudix"/>
    <property type="match status" value="1"/>
</dbReference>
<evidence type="ECO:0000256" key="7">
    <source>
        <dbReference type="ARBA" id="ARBA00022801"/>
    </source>
</evidence>
<evidence type="ECO:0000256" key="6">
    <source>
        <dbReference type="ARBA" id="ARBA00022723"/>
    </source>
</evidence>
<dbReference type="EMBL" id="HG994587">
    <property type="protein sequence ID" value="CAF3030865.1"/>
    <property type="molecule type" value="Genomic_DNA"/>
</dbReference>
<keyword evidence="5" id="KW-0812">Transmembrane</keyword>
<evidence type="ECO:0000256" key="5">
    <source>
        <dbReference type="ARBA" id="ARBA00022692"/>
    </source>
</evidence>
<dbReference type="PANTHER" id="PTHR11383">
    <property type="entry name" value="NUCLEOSIDE DIPHOSPHATE-LINKED MOIETY X MOTIF 13"/>
    <property type="match status" value="1"/>
</dbReference>
<dbReference type="PANTHER" id="PTHR11383:SF3">
    <property type="entry name" value="NAD(P)H PYROPHOSPHATASE NUDT13, MITOCHONDRIAL"/>
    <property type="match status" value="1"/>
</dbReference>
<evidence type="ECO:0000256" key="2">
    <source>
        <dbReference type="ARBA" id="ARBA00004167"/>
    </source>
</evidence>
<keyword evidence="6" id="KW-0479">Metal-binding</keyword>
<evidence type="ECO:0000256" key="1">
    <source>
        <dbReference type="ARBA" id="ARBA00001946"/>
    </source>
</evidence>
<keyword evidence="11" id="KW-0472">Membrane</keyword>
<dbReference type="InterPro" id="IPR020084">
    <property type="entry name" value="NUDIX_hydrolase_CS"/>
</dbReference>
<keyword evidence="8" id="KW-0460">Magnesium</keyword>
<evidence type="ECO:0000256" key="4">
    <source>
        <dbReference type="ARBA" id="ARBA00012381"/>
    </source>
</evidence>
<dbReference type="AlphaFoldDB" id="A0A7R8D526"/>
<keyword evidence="7" id="KW-0378">Hydrolase</keyword>
<comment type="similarity">
    <text evidence="3">Belongs to the UPF0239 family.</text>
</comment>
<keyword evidence="9" id="KW-1133">Transmembrane helix</keyword>
<dbReference type="OrthoDB" id="10249612at2759"/>
<dbReference type="Proteomes" id="UP000675881">
    <property type="component" value="Chromosome 8"/>
</dbReference>
<evidence type="ECO:0000256" key="3">
    <source>
        <dbReference type="ARBA" id="ARBA00006839"/>
    </source>
</evidence>
<keyword evidence="10" id="KW-0520">NAD</keyword>
<evidence type="ECO:0000259" key="12">
    <source>
        <dbReference type="PROSITE" id="PS51462"/>
    </source>
</evidence>
<evidence type="ECO:0000256" key="8">
    <source>
        <dbReference type="ARBA" id="ARBA00022842"/>
    </source>
</evidence>
<dbReference type="PROSITE" id="PS51462">
    <property type="entry name" value="NUDIX"/>
    <property type="match status" value="1"/>
</dbReference>
<dbReference type="CDD" id="cd03429">
    <property type="entry name" value="NUDIX_NADH_pyrophosphatase_Nudt13"/>
    <property type="match status" value="1"/>
</dbReference>
<feature type="domain" description="Nudix hydrolase" evidence="12">
    <location>
        <begin position="265"/>
        <end position="391"/>
    </location>
</feature>
<keyword evidence="14" id="KW-1185">Reference proteome</keyword>
<dbReference type="InterPro" id="IPR000086">
    <property type="entry name" value="NUDIX_hydrolase_dom"/>
</dbReference>
<proteinExistence type="inferred from homology"/>
<dbReference type="EC" id="3.6.1.22" evidence="4"/>
<dbReference type="Pfam" id="PF00293">
    <property type="entry name" value="NUDIX"/>
    <property type="match status" value="1"/>
</dbReference>
<evidence type="ECO:0000256" key="10">
    <source>
        <dbReference type="ARBA" id="ARBA00023027"/>
    </source>
</evidence>
<evidence type="ECO:0000256" key="11">
    <source>
        <dbReference type="ARBA" id="ARBA00023136"/>
    </source>
</evidence>
<comment type="subcellular location">
    <subcellularLocation>
        <location evidence="2">Membrane</location>
        <topology evidence="2">Single-pass membrane protein</topology>
    </subcellularLocation>
</comment>
<evidence type="ECO:0000313" key="13">
    <source>
        <dbReference type="EMBL" id="CAF3030865.1"/>
    </source>
</evidence>
<dbReference type="InterPro" id="IPR009621">
    <property type="entry name" value="UPF0239"/>
</dbReference>
<organism evidence="13 14">
    <name type="scientific">Lepeophtheirus salmonis</name>
    <name type="common">Salmon louse</name>
    <name type="synonym">Caligus salmonis</name>
    <dbReference type="NCBI Taxonomy" id="72036"/>
    <lineage>
        <taxon>Eukaryota</taxon>
        <taxon>Metazoa</taxon>
        <taxon>Ecdysozoa</taxon>
        <taxon>Arthropoda</taxon>
        <taxon>Crustacea</taxon>
        <taxon>Multicrustacea</taxon>
        <taxon>Hexanauplia</taxon>
        <taxon>Copepoda</taxon>
        <taxon>Siphonostomatoida</taxon>
        <taxon>Caligidae</taxon>
        <taxon>Lepeophtheirus</taxon>
    </lineage>
</organism>
<dbReference type="GO" id="GO:0016787">
    <property type="term" value="F:hydrolase activity"/>
    <property type="evidence" value="ECO:0007669"/>
    <property type="project" value="UniProtKB-KW"/>
</dbReference>
<dbReference type="Gene3D" id="3.90.79.10">
    <property type="entry name" value="Nucleoside Triphosphate Pyrophosphohydrolase"/>
    <property type="match status" value="1"/>
</dbReference>
<dbReference type="InterPro" id="IPR049734">
    <property type="entry name" value="NudC-like_C"/>
</dbReference>
<reference evidence="13" key="1">
    <citation type="submission" date="2021-02" db="EMBL/GenBank/DDBJ databases">
        <authorList>
            <person name="Bekaert M."/>
        </authorList>
    </citation>
    <scope>NUCLEOTIDE SEQUENCE</scope>
    <source>
        <strain evidence="13">IoA-00</strain>
    </source>
</reference>
<dbReference type="Gene3D" id="3.90.79.20">
    <property type="match status" value="1"/>
</dbReference>
<evidence type="ECO:0000256" key="9">
    <source>
        <dbReference type="ARBA" id="ARBA00022989"/>
    </source>
</evidence>
<evidence type="ECO:0000313" key="14">
    <source>
        <dbReference type="Proteomes" id="UP000675881"/>
    </source>
</evidence>
<dbReference type="PROSITE" id="PS00893">
    <property type="entry name" value="NUDIX_BOX"/>
    <property type="match status" value="1"/>
</dbReference>
<gene>
    <name evidence="13" type="ORF">LSAA_14189</name>
</gene>
<dbReference type="InterPro" id="IPR015797">
    <property type="entry name" value="NUDIX_hydrolase-like_dom_sf"/>
</dbReference>
<accession>A0A7R8D526</accession>
<comment type="cofactor">
    <cofactor evidence="1">
        <name>Mg(2+)</name>
        <dbReference type="ChEBI" id="CHEBI:18420"/>
    </cofactor>
</comment>
<dbReference type="Pfam" id="PF06783">
    <property type="entry name" value="UPF0239"/>
    <property type="match status" value="1"/>
</dbReference>
<sequence>MSEGISQESHLDLIPSEEWYEHLLRYGLYLGALFQLSCILAVIFLPSQSKPGEESEKDENFSEEEFESKKIKSSIMLISSVLKTIDPGMTCFTRISLPLRKNFSIESTRALLSLQSNEKKLRAQAQSKGRFLIYHNKRLKPLMSMGQPVWKSYEEIKPYINHDLEELRPFVLLSVEQNESISFAASTLSLSDKYVQNDSEHYTDLRASMFTIQDRNEAAIVTKGWSLLKWHKKTRYCGYCGSSELIRSLDGHKIDCTKCSEIFYPPTYPVGIVLITNDKNNKILLVNLHRHPPSLFSCVAGFTDVGETMESCVKREAEEEAGVEIRHIEYVKSQHWPFPTGSLMMGFKAQAVSEHFEIQPDEVKEARWFDIQEICNALDNHSECGFFYYLRQEQLQGH</sequence>
<dbReference type="NCBIfam" id="NF001299">
    <property type="entry name" value="PRK00241.1"/>
    <property type="match status" value="1"/>
</dbReference>
<dbReference type="GO" id="GO:0046872">
    <property type="term" value="F:metal ion binding"/>
    <property type="evidence" value="ECO:0007669"/>
    <property type="project" value="UniProtKB-KW"/>
</dbReference>